<evidence type="ECO:0000313" key="4">
    <source>
        <dbReference type="Proteomes" id="UP000541810"/>
    </source>
</evidence>
<organism evidence="3 4">
    <name type="scientific">Algisphaera agarilytica</name>
    <dbReference type="NCBI Taxonomy" id="1385975"/>
    <lineage>
        <taxon>Bacteria</taxon>
        <taxon>Pseudomonadati</taxon>
        <taxon>Planctomycetota</taxon>
        <taxon>Phycisphaerae</taxon>
        <taxon>Phycisphaerales</taxon>
        <taxon>Phycisphaeraceae</taxon>
        <taxon>Algisphaera</taxon>
    </lineage>
</organism>
<protein>
    <submittedName>
        <fullName evidence="3">Formylglycine-generating enzyme required for sulfatase activity</fullName>
    </submittedName>
</protein>
<dbReference type="InterPro" id="IPR051043">
    <property type="entry name" value="Sulfatase_Mod_Factor_Kinase"/>
</dbReference>
<gene>
    <name evidence="3" type="ORF">HNQ40_001627</name>
</gene>
<accession>A0A7X0H5T3</accession>
<comment type="caution">
    <text evidence="3">The sequence shown here is derived from an EMBL/GenBank/DDBJ whole genome shotgun (WGS) entry which is preliminary data.</text>
</comment>
<dbReference type="InterPro" id="IPR005532">
    <property type="entry name" value="SUMF_dom"/>
</dbReference>
<dbReference type="Pfam" id="PF03781">
    <property type="entry name" value="FGE-sulfatase"/>
    <property type="match status" value="2"/>
</dbReference>
<evidence type="ECO:0000256" key="1">
    <source>
        <dbReference type="SAM" id="MobiDB-lite"/>
    </source>
</evidence>
<keyword evidence="4" id="KW-1185">Reference proteome</keyword>
<dbReference type="SUPFAM" id="SSF56436">
    <property type="entry name" value="C-type lectin-like"/>
    <property type="match status" value="1"/>
</dbReference>
<evidence type="ECO:0000259" key="2">
    <source>
        <dbReference type="Pfam" id="PF03781"/>
    </source>
</evidence>
<feature type="compositionally biased region" description="Polar residues" evidence="1">
    <location>
        <begin position="296"/>
        <end position="307"/>
    </location>
</feature>
<dbReference type="Gene3D" id="3.90.1580.10">
    <property type="entry name" value="paralog of FGE (formylglycine-generating enzyme)"/>
    <property type="match status" value="1"/>
</dbReference>
<dbReference type="GO" id="GO:0120147">
    <property type="term" value="F:formylglycine-generating oxidase activity"/>
    <property type="evidence" value="ECO:0007669"/>
    <property type="project" value="TreeGrafter"/>
</dbReference>
<dbReference type="AlphaFoldDB" id="A0A7X0H5T3"/>
<dbReference type="InterPro" id="IPR042095">
    <property type="entry name" value="SUMF_sf"/>
</dbReference>
<dbReference type="RefSeq" id="WP_184677383.1">
    <property type="nucleotide sequence ID" value="NZ_JACHGY010000001.1"/>
</dbReference>
<feature type="region of interest" description="Disordered" evidence="1">
    <location>
        <begin position="1"/>
        <end position="20"/>
    </location>
</feature>
<feature type="region of interest" description="Disordered" evidence="1">
    <location>
        <begin position="272"/>
        <end position="310"/>
    </location>
</feature>
<feature type="domain" description="Sulfatase-modifying factor enzyme-like" evidence="2">
    <location>
        <begin position="323"/>
        <end position="365"/>
    </location>
</feature>
<reference evidence="3 4" key="1">
    <citation type="submission" date="2020-08" db="EMBL/GenBank/DDBJ databases">
        <title>Genomic Encyclopedia of Type Strains, Phase IV (KMG-IV): sequencing the most valuable type-strain genomes for metagenomic binning, comparative biology and taxonomic classification.</title>
        <authorList>
            <person name="Goeker M."/>
        </authorList>
    </citation>
    <scope>NUCLEOTIDE SEQUENCE [LARGE SCALE GENOMIC DNA]</scope>
    <source>
        <strain evidence="3 4">DSM 103725</strain>
    </source>
</reference>
<sequence>MSAPKACCTPSVSSNPGSSPAYTGPLQAVLEPIRHADQGSTDVMIELPGGSFLMGTDYPKGFPDDGEGPVREVTLRPFWIDATSVTNAQFAAFIKDTGYTTEAERFGWSFVFHLHLSKKFAESLRKDATVPQTPWWLAVPGAKWDRPHGERSSIKAIMDHPVVQVSWNDAMEYARWAGKRLPTEAEWEYASRGGKEQTIFPWGDVLEPRGQHRCNVWQGKFPTNNTADDGYVGTCPVTAFSPNGFGLHNTSGNVWEWVSDWFSPTWHVEASTETRDNPFGPQPVKPQNEAGCCGAQRQSTGSNTPNAKPQAATLIDSTGYRLTHKVQKGGSYLCHDSYCNRYRLGARTGNTPDSATTNNGFRCVRDI</sequence>
<dbReference type="InterPro" id="IPR016187">
    <property type="entry name" value="CTDL_fold"/>
</dbReference>
<feature type="compositionally biased region" description="Polar residues" evidence="1">
    <location>
        <begin position="10"/>
        <end position="20"/>
    </location>
</feature>
<dbReference type="EMBL" id="JACHGY010000001">
    <property type="protein sequence ID" value="MBB6429821.1"/>
    <property type="molecule type" value="Genomic_DNA"/>
</dbReference>
<dbReference type="Proteomes" id="UP000541810">
    <property type="component" value="Unassembled WGS sequence"/>
</dbReference>
<dbReference type="PANTHER" id="PTHR23150:SF19">
    <property type="entry name" value="FORMYLGLYCINE-GENERATING ENZYME"/>
    <property type="match status" value="1"/>
</dbReference>
<dbReference type="PANTHER" id="PTHR23150">
    <property type="entry name" value="SULFATASE MODIFYING FACTOR 1, 2"/>
    <property type="match status" value="1"/>
</dbReference>
<name>A0A7X0H5T3_9BACT</name>
<evidence type="ECO:0000313" key="3">
    <source>
        <dbReference type="EMBL" id="MBB6429821.1"/>
    </source>
</evidence>
<feature type="domain" description="Sulfatase-modifying factor enzyme-like" evidence="2">
    <location>
        <begin position="42"/>
        <end position="279"/>
    </location>
</feature>
<proteinExistence type="predicted"/>